<evidence type="ECO:0000313" key="13">
    <source>
        <dbReference type="EMBL" id="KMZ74116.1"/>
    </source>
</evidence>
<comment type="similarity">
    <text evidence="1">Belongs to the protein kinase superfamily. STE Ser/Thr protein kinase family. MAP kinase kinase kinase subfamily.</text>
</comment>
<reference evidence="14" key="1">
    <citation type="journal article" date="2016" name="Nature">
        <title>The genome of the seagrass Zostera marina reveals angiosperm adaptation to the sea.</title>
        <authorList>
            <person name="Olsen J.L."/>
            <person name="Rouze P."/>
            <person name="Verhelst B."/>
            <person name="Lin Y.-C."/>
            <person name="Bayer T."/>
            <person name="Collen J."/>
            <person name="Dattolo E."/>
            <person name="De Paoli E."/>
            <person name="Dittami S."/>
            <person name="Maumus F."/>
            <person name="Michel G."/>
            <person name="Kersting A."/>
            <person name="Lauritano C."/>
            <person name="Lohaus R."/>
            <person name="Toepel M."/>
            <person name="Tonon T."/>
            <person name="Vanneste K."/>
            <person name="Amirebrahimi M."/>
            <person name="Brakel J."/>
            <person name="Bostroem C."/>
            <person name="Chovatia M."/>
            <person name="Grimwood J."/>
            <person name="Jenkins J.W."/>
            <person name="Jueterbock A."/>
            <person name="Mraz A."/>
            <person name="Stam W.T."/>
            <person name="Tice H."/>
            <person name="Bornberg-Bauer E."/>
            <person name="Green P.J."/>
            <person name="Pearson G.A."/>
            <person name="Procaccini G."/>
            <person name="Duarte C.M."/>
            <person name="Schmutz J."/>
            <person name="Reusch T.B.H."/>
            <person name="Van de Peer Y."/>
        </authorList>
    </citation>
    <scope>NUCLEOTIDE SEQUENCE [LARGE SCALE GENOMIC DNA]</scope>
    <source>
        <strain evidence="14">cv. Finnish</strain>
    </source>
</reference>
<dbReference type="InterPro" id="IPR050538">
    <property type="entry name" value="MAP_kinase_kinase_kinase"/>
</dbReference>
<dbReference type="SMART" id="SM00220">
    <property type="entry name" value="S_TKc"/>
    <property type="match status" value="1"/>
</dbReference>
<keyword evidence="3" id="KW-0723">Serine/threonine-protein kinase</keyword>
<evidence type="ECO:0000256" key="11">
    <source>
        <dbReference type="SAM" id="MobiDB-lite"/>
    </source>
</evidence>
<comment type="catalytic activity">
    <reaction evidence="8">
        <text>L-threonyl-[protein] + ATP = O-phospho-L-threonyl-[protein] + ADP + H(+)</text>
        <dbReference type="Rhea" id="RHEA:46608"/>
        <dbReference type="Rhea" id="RHEA-COMP:11060"/>
        <dbReference type="Rhea" id="RHEA-COMP:11605"/>
        <dbReference type="ChEBI" id="CHEBI:15378"/>
        <dbReference type="ChEBI" id="CHEBI:30013"/>
        <dbReference type="ChEBI" id="CHEBI:30616"/>
        <dbReference type="ChEBI" id="CHEBI:61977"/>
        <dbReference type="ChEBI" id="CHEBI:456216"/>
        <dbReference type="EC" id="2.7.11.25"/>
    </reaction>
</comment>
<evidence type="ECO:0000256" key="8">
    <source>
        <dbReference type="ARBA" id="ARBA00047559"/>
    </source>
</evidence>
<feature type="domain" description="Protein kinase" evidence="12">
    <location>
        <begin position="276"/>
        <end position="519"/>
    </location>
</feature>
<evidence type="ECO:0000256" key="4">
    <source>
        <dbReference type="ARBA" id="ARBA00022679"/>
    </source>
</evidence>
<evidence type="ECO:0000256" key="6">
    <source>
        <dbReference type="ARBA" id="ARBA00022777"/>
    </source>
</evidence>
<dbReference type="PANTHER" id="PTHR48016:SF29">
    <property type="entry name" value="MITOGEN-ACTIVATED PROTEIN KINASE KINASE KINASE 1-RELATED"/>
    <property type="match status" value="1"/>
</dbReference>
<feature type="region of interest" description="Disordered" evidence="11">
    <location>
        <begin position="128"/>
        <end position="172"/>
    </location>
</feature>
<dbReference type="GO" id="GO:0004672">
    <property type="term" value="F:protein kinase activity"/>
    <property type="evidence" value="ECO:0000318"/>
    <property type="project" value="GO_Central"/>
</dbReference>
<feature type="binding site" evidence="10">
    <location>
        <position position="304"/>
    </location>
    <ligand>
        <name>ATP</name>
        <dbReference type="ChEBI" id="CHEBI:30616"/>
    </ligand>
</feature>
<dbReference type="OrthoDB" id="266718at2759"/>
<keyword evidence="7 10" id="KW-0067">ATP-binding</keyword>
<dbReference type="InterPro" id="IPR000719">
    <property type="entry name" value="Prot_kinase_dom"/>
</dbReference>
<dbReference type="GO" id="GO:0005524">
    <property type="term" value="F:ATP binding"/>
    <property type="evidence" value="ECO:0007669"/>
    <property type="project" value="UniProtKB-UniRule"/>
</dbReference>
<keyword evidence="5 10" id="KW-0547">Nucleotide-binding</keyword>
<feature type="compositionally biased region" description="Low complexity" evidence="11">
    <location>
        <begin position="254"/>
        <end position="266"/>
    </location>
</feature>
<evidence type="ECO:0000256" key="9">
    <source>
        <dbReference type="ARBA" id="ARBA00048329"/>
    </source>
</evidence>
<dbReference type="Gene3D" id="3.30.200.20">
    <property type="entry name" value="Phosphorylase Kinase, domain 1"/>
    <property type="match status" value="1"/>
</dbReference>
<dbReference type="GO" id="GO:0007165">
    <property type="term" value="P:signal transduction"/>
    <property type="evidence" value="ECO:0000318"/>
    <property type="project" value="GO_Central"/>
</dbReference>
<dbReference type="SUPFAM" id="SSF56112">
    <property type="entry name" value="Protein kinase-like (PK-like)"/>
    <property type="match status" value="1"/>
</dbReference>
<name>A0A0K9PYQ0_ZOSMR</name>
<dbReference type="EC" id="2.7.11.25" evidence="2"/>
<dbReference type="EMBL" id="LFYR01000429">
    <property type="protein sequence ID" value="KMZ74116.1"/>
    <property type="molecule type" value="Genomic_DNA"/>
</dbReference>
<dbReference type="InterPro" id="IPR017441">
    <property type="entry name" value="Protein_kinase_ATP_BS"/>
</dbReference>
<evidence type="ECO:0000256" key="3">
    <source>
        <dbReference type="ARBA" id="ARBA00022527"/>
    </source>
</evidence>
<keyword evidence="6" id="KW-0418">Kinase</keyword>
<accession>A0A0K9PYQ0</accession>
<dbReference type="PROSITE" id="PS50011">
    <property type="entry name" value="PROTEIN_KINASE_DOM"/>
    <property type="match status" value="1"/>
</dbReference>
<dbReference type="Gene3D" id="1.10.510.10">
    <property type="entry name" value="Transferase(Phosphotransferase) domain 1"/>
    <property type="match status" value="1"/>
</dbReference>
<evidence type="ECO:0000256" key="1">
    <source>
        <dbReference type="ARBA" id="ARBA00006529"/>
    </source>
</evidence>
<dbReference type="FunFam" id="1.10.510.10:FF:000359">
    <property type="entry name" value="Mitogen-activated protein kinase 1, putative, expressed"/>
    <property type="match status" value="1"/>
</dbReference>
<protein>
    <recommendedName>
        <fullName evidence="2">mitogen-activated protein kinase kinase kinase</fullName>
        <ecNumber evidence="2">2.7.11.25</ecNumber>
    </recommendedName>
</protein>
<dbReference type="GO" id="GO:1902065">
    <property type="term" value="P:response to L-glutamate"/>
    <property type="evidence" value="ECO:0007669"/>
    <property type="project" value="UniProtKB-ARBA"/>
</dbReference>
<evidence type="ECO:0000256" key="5">
    <source>
        <dbReference type="ARBA" id="ARBA00022741"/>
    </source>
</evidence>
<evidence type="ECO:0000256" key="10">
    <source>
        <dbReference type="PROSITE-ProRule" id="PRU10141"/>
    </source>
</evidence>
<keyword evidence="4" id="KW-0808">Transferase</keyword>
<dbReference type="Proteomes" id="UP000036987">
    <property type="component" value="Unassembled WGS sequence"/>
</dbReference>
<feature type="compositionally biased region" description="Basic and acidic residues" evidence="11">
    <location>
        <begin position="136"/>
        <end position="151"/>
    </location>
</feature>
<keyword evidence="14" id="KW-1185">Reference proteome</keyword>
<feature type="region of interest" description="Disordered" evidence="11">
    <location>
        <begin position="249"/>
        <end position="271"/>
    </location>
</feature>
<feature type="region of interest" description="Disordered" evidence="11">
    <location>
        <begin position="192"/>
        <end position="220"/>
    </location>
</feature>
<comment type="catalytic activity">
    <reaction evidence="9">
        <text>L-seryl-[protein] + ATP = O-phospho-L-seryl-[protein] + ADP + H(+)</text>
        <dbReference type="Rhea" id="RHEA:17989"/>
        <dbReference type="Rhea" id="RHEA-COMP:9863"/>
        <dbReference type="Rhea" id="RHEA-COMP:11604"/>
        <dbReference type="ChEBI" id="CHEBI:15378"/>
        <dbReference type="ChEBI" id="CHEBI:29999"/>
        <dbReference type="ChEBI" id="CHEBI:30616"/>
        <dbReference type="ChEBI" id="CHEBI:83421"/>
        <dbReference type="ChEBI" id="CHEBI:456216"/>
        <dbReference type="EC" id="2.7.11.25"/>
    </reaction>
</comment>
<sequence>MNLKKSSRNNRSLRRLERRNAEKNIDYALDVDDGLDSSPFYYGTVYDEIRSKSLDLPLPPSLNSNTSFRIDGQHEGETELLYMNLGLNGPDDLGISHDAWKANKVVSMLDEFPKSRLFHYSEESIDRNDLIGGDSDESRFRRSEGRGKDAEMEVSSSYTSNEKQDVTPRSVRQLRSRAKIEFDNGRLRSLEVSPRHVSAKQDTSLHLHKSTLPQDDRDIDRNRGKVGVIQSGVVHNGVALLDMLDTSRMTNEGDQTASSSLTSTDDSPNEREIMNWSKGRELGRGSFGTVYEAINHDGFFFAVKEVSLLDQGVNAQQSIQQLEQEIALLSDFKQDNIVRYLGTEKEEAKLYIFIDLVTQGSLASLYQNYRLQDSHVSEYTRQILNGLKDIKCANILVDANGCVKLADFGLAKQFDKMQDLKSCKGSVYWMAPEVVKPKQGYGTPADIWSLGCTVFEMLTGKPPYSDLEWTSALFKIGRGERPAIPEDLSTDARDFINQCVQVKPTDRPSSKELLGHPFVKK</sequence>
<gene>
    <name evidence="13" type="ORF">ZOSMA_135G00450</name>
</gene>
<dbReference type="Pfam" id="PF00069">
    <property type="entry name" value="Pkinase"/>
    <property type="match status" value="1"/>
</dbReference>
<dbReference type="AlphaFoldDB" id="A0A0K9PYQ0"/>
<dbReference type="InterPro" id="IPR011009">
    <property type="entry name" value="Kinase-like_dom_sf"/>
</dbReference>
<evidence type="ECO:0000259" key="12">
    <source>
        <dbReference type="PROSITE" id="PS50011"/>
    </source>
</evidence>
<dbReference type="PANTHER" id="PTHR48016">
    <property type="entry name" value="MAP KINASE KINASE KINASE SSK2-RELATED-RELATED"/>
    <property type="match status" value="1"/>
</dbReference>
<dbReference type="GO" id="GO:0004709">
    <property type="term" value="F:MAP kinase kinase kinase activity"/>
    <property type="evidence" value="ECO:0007669"/>
    <property type="project" value="UniProtKB-EC"/>
</dbReference>
<organism evidence="13 14">
    <name type="scientific">Zostera marina</name>
    <name type="common">Eelgrass</name>
    <dbReference type="NCBI Taxonomy" id="29655"/>
    <lineage>
        <taxon>Eukaryota</taxon>
        <taxon>Viridiplantae</taxon>
        <taxon>Streptophyta</taxon>
        <taxon>Embryophyta</taxon>
        <taxon>Tracheophyta</taxon>
        <taxon>Spermatophyta</taxon>
        <taxon>Magnoliopsida</taxon>
        <taxon>Liliopsida</taxon>
        <taxon>Zosteraceae</taxon>
        <taxon>Zostera</taxon>
    </lineage>
</organism>
<evidence type="ECO:0000256" key="7">
    <source>
        <dbReference type="ARBA" id="ARBA00022840"/>
    </source>
</evidence>
<comment type="caution">
    <text evidence="13">The sequence shown here is derived from an EMBL/GenBank/DDBJ whole genome shotgun (WGS) entry which is preliminary data.</text>
</comment>
<evidence type="ECO:0000313" key="14">
    <source>
        <dbReference type="Proteomes" id="UP000036987"/>
    </source>
</evidence>
<dbReference type="PROSITE" id="PS00107">
    <property type="entry name" value="PROTEIN_KINASE_ATP"/>
    <property type="match status" value="1"/>
</dbReference>
<dbReference type="STRING" id="29655.A0A0K9PYQ0"/>
<proteinExistence type="inferred from homology"/>
<evidence type="ECO:0000256" key="2">
    <source>
        <dbReference type="ARBA" id="ARBA00012406"/>
    </source>
</evidence>